<accession>A0A852RCQ3</accession>
<dbReference type="InterPro" id="IPR036188">
    <property type="entry name" value="FAD/NAD-bd_sf"/>
</dbReference>
<dbReference type="Proteomes" id="UP000586095">
    <property type="component" value="Unassembled WGS sequence"/>
</dbReference>
<evidence type="ECO:0000259" key="3">
    <source>
        <dbReference type="Pfam" id="PF07992"/>
    </source>
</evidence>
<evidence type="ECO:0000256" key="1">
    <source>
        <dbReference type="ARBA" id="ARBA00023002"/>
    </source>
</evidence>
<organism evidence="4 5">
    <name type="scientific">Leucobacter aridicollis</name>
    <dbReference type="NCBI Taxonomy" id="283878"/>
    <lineage>
        <taxon>Bacteria</taxon>
        <taxon>Bacillati</taxon>
        <taxon>Actinomycetota</taxon>
        <taxon>Actinomycetes</taxon>
        <taxon>Micrococcales</taxon>
        <taxon>Microbacteriaceae</taxon>
        <taxon>Leucobacter</taxon>
    </lineage>
</organism>
<evidence type="ECO:0000256" key="2">
    <source>
        <dbReference type="SAM" id="MobiDB-lite"/>
    </source>
</evidence>
<dbReference type="AlphaFoldDB" id="A0A852RCQ3"/>
<comment type="caution">
    <text evidence="4">The sequence shown here is derived from an EMBL/GenBank/DDBJ whole genome shotgun (WGS) entry which is preliminary data.</text>
</comment>
<dbReference type="SUPFAM" id="SSF51905">
    <property type="entry name" value="FAD/NAD(P)-binding domain"/>
    <property type="match status" value="1"/>
</dbReference>
<dbReference type="PANTHER" id="PTHR42949">
    <property type="entry name" value="ANAEROBIC GLYCEROL-3-PHOSPHATE DEHYDROGENASE SUBUNIT B"/>
    <property type="match status" value="1"/>
</dbReference>
<dbReference type="PRINTS" id="PR00411">
    <property type="entry name" value="PNDRDTASEI"/>
</dbReference>
<dbReference type="CDD" id="cd19946">
    <property type="entry name" value="GlpA-like_Fer2_BFD-like"/>
    <property type="match status" value="1"/>
</dbReference>
<dbReference type="PIRSF" id="PIRSF037495">
    <property type="entry name" value="Opine_OX_OoxA/HcnB"/>
    <property type="match status" value="1"/>
</dbReference>
<dbReference type="PRINTS" id="PR00368">
    <property type="entry name" value="FADPNR"/>
</dbReference>
<dbReference type="InterPro" id="IPR041854">
    <property type="entry name" value="BFD-like_2Fe2S-bd_dom_sf"/>
</dbReference>
<dbReference type="Gene3D" id="3.50.50.60">
    <property type="entry name" value="FAD/NAD(P)-binding domain"/>
    <property type="match status" value="2"/>
</dbReference>
<dbReference type="InterPro" id="IPR051691">
    <property type="entry name" value="Metab_Enz_Cyan_OpOx_G3PDH"/>
</dbReference>
<protein>
    <submittedName>
        <fullName evidence="4">Thioredoxin reductase</fullName>
    </submittedName>
</protein>
<feature type="region of interest" description="Disordered" evidence="2">
    <location>
        <begin position="1"/>
        <end position="27"/>
    </location>
</feature>
<evidence type="ECO:0000313" key="4">
    <source>
        <dbReference type="EMBL" id="NYD28179.1"/>
    </source>
</evidence>
<name>A0A852RCQ3_9MICO</name>
<dbReference type="RefSeq" id="WP_185987872.1">
    <property type="nucleotide sequence ID" value="NZ_BAAALZ010000006.1"/>
</dbReference>
<proteinExistence type="predicted"/>
<dbReference type="PANTHER" id="PTHR42949:SF3">
    <property type="entry name" value="ANAEROBIC GLYCEROL-3-PHOSPHATE DEHYDROGENASE SUBUNIT B"/>
    <property type="match status" value="1"/>
</dbReference>
<dbReference type="InterPro" id="IPR023753">
    <property type="entry name" value="FAD/NAD-binding_dom"/>
</dbReference>
<dbReference type="EMBL" id="JACCBD010000001">
    <property type="protein sequence ID" value="NYD28179.1"/>
    <property type="molecule type" value="Genomic_DNA"/>
</dbReference>
<keyword evidence="1" id="KW-0560">Oxidoreductase</keyword>
<keyword evidence="5" id="KW-1185">Reference proteome</keyword>
<gene>
    <name evidence="4" type="ORF">BJ960_002982</name>
</gene>
<feature type="domain" description="FAD/NAD(P)-binding" evidence="3">
    <location>
        <begin position="35"/>
        <end position="356"/>
    </location>
</feature>
<reference evidence="4 5" key="1">
    <citation type="submission" date="2020-07" db="EMBL/GenBank/DDBJ databases">
        <title>Sequencing the genomes of 1000 actinobacteria strains.</title>
        <authorList>
            <person name="Klenk H.-P."/>
        </authorList>
    </citation>
    <scope>NUCLEOTIDE SEQUENCE [LARGE SCALE GENOMIC DNA]</scope>
    <source>
        <strain evidence="4 5">DSM 17380</strain>
    </source>
</reference>
<dbReference type="GO" id="GO:0016491">
    <property type="term" value="F:oxidoreductase activity"/>
    <property type="evidence" value="ECO:0007669"/>
    <property type="project" value="UniProtKB-KW"/>
</dbReference>
<evidence type="ECO:0000313" key="5">
    <source>
        <dbReference type="Proteomes" id="UP000586095"/>
    </source>
</evidence>
<dbReference type="Gene3D" id="1.10.10.1100">
    <property type="entry name" value="BFD-like [2Fe-2S]-binding domain"/>
    <property type="match status" value="1"/>
</dbReference>
<dbReference type="Pfam" id="PF07992">
    <property type="entry name" value="Pyr_redox_2"/>
    <property type="match status" value="1"/>
</dbReference>
<dbReference type="InterPro" id="IPR017224">
    <property type="entry name" value="Opine_Oxase_asu/HCN_bsu"/>
</dbReference>
<sequence>MSAETQHTEAPVVGRGAAPAERAGHVRRAERAPHFDVAVVGAGPAGLAAAAAASDRGVRVAVIDAAEQPGGQYWRHRSEAFGAPEGGEFHHGWKQYLGLRARFDAGVAAGRITFFSATSVWMARTLAPAGVFALELAPSHGGGQSAVPSIRATSLVLATGGYDRQLPVPGWQLPGVMTAGGIQAFVKQNGMLPGSRFVIAGTGPFLLPVAANITQAGGSVAAVLESASLMGWLPRAHRAAGVPAKGVEGAGYVATFLRHRIPYRIRTVITEILGTDRVTGVRTARVRATGETIPGSEREITGVDGVGLGWGFTPQLELPVQLGVSTRVDVDGSLVGIVDENGLSSVAGLYLAGEITGVGGAPLSVLEGEIAGRSAAASALGSQSSITGAERRALARNRGFAEAMHLAHPVPAGWADRLTPETTVCRCEEVSYGELGQAHDELAADDLRTEKGLTRAGMGWCQGRVCGFAVSCLSAGAGGVGGEAIPAVEAAAQSLGQSAKRPVAQPLPLSALRDLQD</sequence>